<evidence type="ECO:0000313" key="2">
    <source>
        <dbReference type="EMBL" id="REG92718.1"/>
    </source>
</evidence>
<reference evidence="2 3" key="1">
    <citation type="submission" date="2018-08" db="EMBL/GenBank/DDBJ databases">
        <title>Genomic Encyclopedia of Archaeal and Bacterial Type Strains, Phase II (KMG-II): from individual species to whole genera.</title>
        <authorList>
            <person name="Goeker M."/>
        </authorList>
    </citation>
    <scope>NUCLEOTIDE SEQUENCE [LARGE SCALE GENOMIC DNA]</scope>
    <source>
        <strain evidence="2 3">DSM 15986</strain>
    </source>
</reference>
<evidence type="ECO:0000256" key="1">
    <source>
        <dbReference type="SAM" id="Phobius"/>
    </source>
</evidence>
<organism evidence="2 3">
    <name type="scientific">Algoriphagus antarcticus</name>
    <dbReference type="NCBI Taxonomy" id="238540"/>
    <lineage>
        <taxon>Bacteria</taxon>
        <taxon>Pseudomonadati</taxon>
        <taxon>Bacteroidota</taxon>
        <taxon>Cytophagia</taxon>
        <taxon>Cytophagales</taxon>
        <taxon>Cyclobacteriaceae</taxon>
        <taxon>Algoriphagus</taxon>
    </lineage>
</organism>
<dbReference type="Proteomes" id="UP000256405">
    <property type="component" value="Unassembled WGS sequence"/>
</dbReference>
<protein>
    <submittedName>
        <fullName evidence="2">Uncharacterized protein</fullName>
    </submittedName>
</protein>
<gene>
    <name evidence="2" type="ORF">C8N25_102119</name>
</gene>
<feature type="transmembrane region" description="Helical" evidence="1">
    <location>
        <begin position="6"/>
        <end position="24"/>
    </location>
</feature>
<keyword evidence="1" id="KW-1133">Transmembrane helix</keyword>
<evidence type="ECO:0000313" key="3">
    <source>
        <dbReference type="Proteomes" id="UP000256405"/>
    </source>
</evidence>
<comment type="caution">
    <text evidence="2">The sequence shown here is derived from an EMBL/GenBank/DDBJ whole genome shotgun (WGS) entry which is preliminary data.</text>
</comment>
<keyword evidence="3" id="KW-1185">Reference proteome</keyword>
<proteinExistence type="predicted"/>
<name>A0A3E0E3B8_9BACT</name>
<keyword evidence="1" id="KW-0472">Membrane</keyword>
<dbReference type="EMBL" id="QUNF01000002">
    <property type="protein sequence ID" value="REG92718.1"/>
    <property type="molecule type" value="Genomic_DNA"/>
</dbReference>
<keyword evidence="1" id="KW-0812">Transmembrane</keyword>
<dbReference type="AlphaFoldDB" id="A0A3E0E3B8"/>
<accession>A0A3E0E3B8</accession>
<sequence>MSKLNISLVNIGIITFVVIFFNLIEVGKLKRHNSDIPQNELLVEFCRH</sequence>